<dbReference type="AlphaFoldDB" id="A0ABD0L065"/>
<name>A0ABD0L065_9CAEN</name>
<feature type="transmembrane region" description="Helical" evidence="1">
    <location>
        <begin position="57"/>
        <end position="76"/>
    </location>
</feature>
<dbReference type="EMBL" id="JACVVK020000103">
    <property type="protein sequence ID" value="KAK7492444.1"/>
    <property type="molecule type" value="Genomic_DNA"/>
</dbReference>
<keyword evidence="1" id="KW-0472">Membrane</keyword>
<organism evidence="2 3">
    <name type="scientific">Batillaria attramentaria</name>
    <dbReference type="NCBI Taxonomy" id="370345"/>
    <lineage>
        <taxon>Eukaryota</taxon>
        <taxon>Metazoa</taxon>
        <taxon>Spiralia</taxon>
        <taxon>Lophotrochozoa</taxon>
        <taxon>Mollusca</taxon>
        <taxon>Gastropoda</taxon>
        <taxon>Caenogastropoda</taxon>
        <taxon>Sorbeoconcha</taxon>
        <taxon>Cerithioidea</taxon>
        <taxon>Batillariidae</taxon>
        <taxon>Batillaria</taxon>
    </lineage>
</organism>
<sequence length="146" mass="16012">MHCIVSGGGGGGTDKPLACTGYPRSLEMPLWCRRNRYVATYAGFLLMRRRRVADWRIVLIVCLSPGLLTVFALFAFQHSNDSLAARAPLGTGDNPIVCSHPKRKSCYLSLGNPTLCFVDRPKNLHVGGGRVQKTISAWNKEPLKAV</sequence>
<evidence type="ECO:0000313" key="2">
    <source>
        <dbReference type="EMBL" id="KAK7492444.1"/>
    </source>
</evidence>
<protein>
    <submittedName>
        <fullName evidence="2">Uncharacterized protein</fullName>
    </submittedName>
</protein>
<dbReference type="Proteomes" id="UP001519460">
    <property type="component" value="Unassembled WGS sequence"/>
</dbReference>
<reference evidence="2 3" key="1">
    <citation type="journal article" date="2023" name="Sci. Data">
        <title>Genome assembly of the Korean intertidal mud-creeper Batillaria attramentaria.</title>
        <authorList>
            <person name="Patra A.K."/>
            <person name="Ho P.T."/>
            <person name="Jun S."/>
            <person name="Lee S.J."/>
            <person name="Kim Y."/>
            <person name="Won Y.J."/>
        </authorList>
    </citation>
    <scope>NUCLEOTIDE SEQUENCE [LARGE SCALE GENOMIC DNA]</scope>
    <source>
        <strain evidence="2">Wonlab-2016</strain>
    </source>
</reference>
<keyword evidence="1" id="KW-1133">Transmembrane helix</keyword>
<keyword evidence="1" id="KW-0812">Transmembrane</keyword>
<gene>
    <name evidence="2" type="ORF">BaRGS_00016317</name>
</gene>
<evidence type="ECO:0000256" key="1">
    <source>
        <dbReference type="SAM" id="Phobius"/>
    </source>
</evidence>
<keyword evidence="3" id="KW-1185">Reference proteome</keyword>
<accession>A0ABD0L065</accession>
<proteinExistence type="predicted"/>
<comment type="caution">
    <text evidence="2">The sequence shown here is derived from an EMBL/GenBank/DDBJ whole genome shotgun (WGS) entry which is preliminary data.</text>
</comment>
<evidence type="ECO:0000313" key="3">
    <source>
        <dbReference type="Proteomes" id="UP001519460"/>
    </source>
</evidence>